<dbReference type="RefSeq" id="WP_378094523.1">
    <property type="nucleotide sequence ID" value="NZ_JBHSEP010000004.1"/>
</dbReference>
<dbReference type="SUPFAM" id="SSF143744">
    <property type="entry name" value="GlcG-like"/>
    <property type="match status" value="1"/>
</dbReference>
<sequence length="138" mass="14178">MSLSLAKQLLAASVYKAGQMGLRCDIAIVDEGGNLVALYRMDHARAGDIEVSQNKAWSSVALKMPTAAIARMALPGGDAYGINTTNQGRVVILGGGIPLISHNKVIGGVGVSGGTSAQDVEVADAAVQAFHYLVNQAT</sequence>
<keyword evidence="2" id="KW-1185">Reference proteome</keyword>
<dbReference type="InterPro" id="IPR005624">
    <property type="entry name" value="PduO/GlcC-like"/>
</dbReference>
<dbReference type="Pfam" id="PF03928">
    <property type="entry name" value="HbpS-like"/>
    <property type="match status" value="1"/>
</dbReference>
<name>A0ABV9F8J6_9BACL</name>
<accession>A0ABV9F8J6</accession>
<evidence type="ECO:0000313" key="1">
    <source>
        <dbReference type="EMBL" id="MFC4598071.1"/>
    </source>
</evidence>
<dbReference type="InterPro" id="IPR038084">
    <property type="entry name" value="PduO/GlcC-like_sf"/>
</dbReference>
<dbReference type="Gene3D" id="3.30.450.150">
    <property type="entry name" value="Haem-degrading domain"/>
    <property type="match status" value="1"/>
</dbReference>
<dbReference type="InterPro" id="IPR052517">
    <property type="entry name" value="GlcG_carb_metab_protein"/>
</dbReference>
<dbReference type="PANTHER" id="PTHR34309:SF1">
    <property type="entry name" value="PROTEIN GLCG"/>
    <property type="match status" value="1"/>
</dbReference>
<organism evidence="1 2">
    <name type="scientific">Cohnella hongkongensis</name>
    <dbReference type="NCBI Taxonomy" id="178337"/>
    <lineage>
        <taxon>Bacteria</taxon>
        <taxon>Bacillati</taxon>
        <taxon>Bacillota</taxon>
        <taxon>Bacilli</taxon>
        <taxon>Bacillales</taxon>
        <taxon>Paenibacillaceae</taxon>
        <taxon>Cohnella</taxon>
    </lineage>
</organism>
<dbReference type="EMBL" id="JBHSEP010000004">
    <property type="protein sequence ID" value="MFC4598071.1"/>
    <property type="molecule type" value="Genomic_DNA"/>
</dbReference>
<comment type="caution">
    <text evidence="1">The sequence shown here is derived from an EMBL/GenBank/DDBJ whole genome shotgun (WGS) entry which is preliminary data.</text>
</comment>
<evidence type="ECO:0000313" key="2">
    <source>
        <dbReference type="Proteomes" id="UP001596028"/>
    </source>
</evidence>
<gene>
    <name evidence="1" type="ORF">ACFO3S_07430</name>
</gene>
<dbReference type="Proteomes" id="UP001596028">
    <property type="component" value="Unassembled WGS sequence"/>
</dbReference>
<dbReference type="PANTHER" id="PTHR34309">
    <property type="entry name" value="SLR1406 PROTEIN"/>
    <property type="match status" value="1"/>
</dbReference>
<reference evidence="2" key="1">
    <citation type="journal article" date="2019" name="Int. J. Syst. Evol. Microbiol.">
        <title>The Global Catalogue of Microorganisms (GCM) 10K type strain sequencing project: providing services to taxonomists for standard genome sequencing and annotation.</title>
        <authorList>
            <consortium name="The Broad Institute Genomics Platform"/>
            <consortium name="The Broad Institute Genome Sequencing Center for Infectious Disease"/>
            <person name="Wu L."/>
            <person name="Ma J."/>
        </authorList>
    </citation>
    <scope>NUCLEOTIDE SEQUENCE [LARGE SCALE GENOMIC DNA]</scope>
    <source>
        <strain evidence="2">CCUG 49571</strain>
    </source>
</reference>
<proteinExistence type="predicted"/>
<protein>
    <submittedName>
        <fullName evidence="1">Heme-binding protein</fullName>
    </submittedName>
</protein>